<dbReference type="Gramene" id="CDF33103">
    <property type="protein sequence ID" value="CDF33103"/>
    <property type="gene ID" value="CHC_T00001729001"/>
</dbReference>
<comment type="similarity">
    <text evidence="2">Belongs to the NOP16 family.</text>
</comment>
<dbReference type="Pfam" id="PF09420">
    <property type="entry name" value="Nop16"/>
    <property type="match status" value="1"/>
</dbReference>
<dbReference type="AlphaFoldDB" id="R7Q5J5"/>
<dbReference type="KEGG" id="ccp:CHC_T00001729001"/>
<accession>R7Q5J5</accession>
<dbReference type="PhylomeDB" id="R7Q5J5"/>
<sequence length="168" mass="19099">MVKQRPGSRKDMTKLGTASKKAARRQAAKQANGLANRRTIVHPAMRGAWDHRKSPASNLASVGLTGSVNKISKSRDKIGRTIEIAPIPTSVPHNHVLQKLQDEANKPEREPNNVVHPGERRALEKMVKRYGDDWEKMARDIKLNYLQWTPRKLQRKVERMNAILEEKS</sequence>
<dbReference type="EMBL" id="HG001633">
    <property type="protein sequence ID" value="CDF33103.1"/>
    <property type="molecule type" value="Genomic_DNA"/>
</dbReference>
<keyword evidence="4" id="KW-0539">Nucleus</keyword>
<protein>
    <recommendedName>
        <fullName evidence="3">Nucleolar protein 16</fullName>
    </recommendedName>
</protein>
<evidence type="ECO:0000256" key="3">
    <source>
        <dbReference type="ARBA" id="ARBA00015522"/>
    </source>
</evidence>
<evidence type="ECO:0000313" key="6">
    <source>
        <dbReference type="EMBL" id="CDF33103.1"/>
    </source>
</evidence>
<dbReference type="GeneID" id="17320621"/>
<dbReference type="Proteomes" id="UP000012073">
    <property type="component" value="Unassembled WGS sequence"/>
</dbReference>
<feature type="region of interest" description="Disordered" evidence="5">
    <location>
        <begin position="1"/>
        <end position="40"/>
    </location>
</feature>
<keyword evidence="7" id="KW-1185">Reference proteome</keyword>
<dbReference type="GO" id="GO:0042273">
    <property type="term" value="P:ribosomal large subunit biogenesis"/>
    <property type="evidence" value="ECO:0007669"/>
    <property type="project" value="TreeGrafter"/>
</dbReference>
<dbReference type="OrthoDB" id="285729at2759"/>
<gene>
    <name evidence="6" type="ORF">CHC_T00001729001</name>
</gene>
<proteinExistence type="inferred from homology"/>
<dbReference type="RefSeq" id="XP_005712906.1">
    <property type="nucleotide sequence ID" value="XM_005712849.1"/>
</dbReference>
<evidence type="ECO:0000256" key="4">
    <source>
        <dbReference type="ARBA" id="ARBA00023242"/>
    </source>
</evidence>
<evidence type="ECO:0000256" key="2">
    <source>
        <dbReference type="ARBA" id="ARBA00008479"/>
    </source>
</evidence>
<dbReference type="OMA" id="PEREPNN"/>
<comment type="subcellular location">
    <subcellularLocation>
        <location evidence="1">Nucleus</location>
        <location evidence="1">Nucleolus</location>
    </subcellularLocation>
</comment>
<dbReference type="PANTHER" id="PTHR13243">
    <property type="entry name" value="HSPC111 PROTEIN-RELATED"/>
    <property type="match status" value="1"/>
</dbReference>
<evidence type="ECO:0000313" key="7">
    <source>
        <dbReference type="Proteomes" id="UP000012073"/>
    </source>
</evidence>
<reference evidence="7" key="1">
    <citation type="journal article" date="2013" name="Proc. Natl. Acad. Sci. U.S.A.">
        <title>Genome structure and metabolic features in the red seaweed Chondrus crispus shed light on evolution of the Archaeplastida.</title>
        <authorList>
            <person name="Collen J."/>
            <person name="Porcel B."/>
            <person name="Carre W."/>
            <person name="Ball S.G."/>
            <person name="Chaparro C."/>
            <person name="Tonon T."/>
            <person name="Barbeyron T."/>
            <person name="Michel G."/>
            <person name="Noel B."/>
            <person name="Valentin K."/>
            <person name="Elias M."/>
            <person name="Artiguenave F."/>
            <person name="Arun A."/>
            <person name="Aury J.M."/>
            <person name="Barbosa-Neto J.F."/>
            <person name="Bothwell J.H."/>
            <person name="Bouget F.Y."/>
            <person name="Brillet L."/>
            <person name="Cabello-Hurtado F."/>
            <person name="Capella-Gutierrez S."/>
            <person name="Charrier B."/>
            <person name="Cladiere L."/>
            <person name="Cock J.M."/>
            <person name="Coelho S.M."/>
            <person name="Colleoni C."/>
            <person name="Czjzek M."/>
            <person name="Da Silva C."/>
            <person name="Delage L."/>
            <person name="Denoeud F."/>
            <person name="Deschamps P."/>
            <person name="Dittami S.M."/>
            <person name="Gabaldon T."/>
            <person name="Gachon C.M."/>
            <person name="Groisillier A."/>
            <person name="Herve C."/>
            <person name="Jabbari K."/>
            <person name="Katinka M."/>
            <person name="Kloareg B."/>
            <person name="Kowalczyk N."/>
            <person name="Labadie K."/>
            <person name="Leblanc C."/>
            <person name="Lopez P.J."/>
            <person name="McLachlan D.H."/>
            <person name="Meslet-Cladiere L."/>
            <person name="Moustafa A."/>
            <person name="Nehr Z."/>
            <person name="Nyvall Collen P."/>
            <person name="Panaud O."/>
            <person name="Partensky F."/>
            <person name="Poulain J."/>
            <person name="Rensing S.A."/>
            <person name="Rousvoal S."/>
            <person name="Samson G."/>
            <person name="Symeonidi A."/>
            <person name="Weissenbach J."/>
            <person name="Zambounis A."/>
            <person name="Wincker P."/>
            <person name="Boyen C."/>
        </authorList>
    </citation>
    <scope>NUCLEOTIDE SEQUENCE [LARGE SCALE GENOMIC DNA]</scope>
    <source>
        <strain evidence="7">cv. Stackhouse</strain>
    </source>
</reference>
<name>R7Q5J5_CHOCR</name>
<evidence type="ECO:0000256" key="5">
    <source>
        <dbReference type="SAM" id="MobiDB-lite"/>
    </source>
</evidence>
<dbReference type="GO" id="GO:0005730">
    <property type="term" value="C:nucleolus"/>
    <property type="evidence" value="ECO:0007669"/>
    <property type="project" value="UniProtKB-SubCell"/>
</dbReference>
<organism evidence="6 7">
    <name type="scientific">Chondrus crispus</name>
    <name type="common">Carrageen Irish moss</name>
    <name type="synonym">Polymorpha crispa</name>
    <dbReference type="NCBI Taxonomy" id="2769"/>
    <lineage>
        <taxon>Eukaryota</taxon>
        <taxon>Rhodophyta</taxon>
        <taxon>Florideophyceae</taxon>
        <taxon>Rhodymeniophycidae</taxon>
        <taxon>Gigartinales</taxon>
        <taxon>Gigartinaceae</taxon>
        <taxon>Chondrus</taxon>
    </lineage>
</organism>
<dbReference type="PANTHER" id="PTHR13243:SF1">
    <property type="entry name" value="NUCLEOLAR PROTEIN 16"/>
    <property type="match status" value="1"/>
</dbReference>
<evidence type="ECO:0000256" key="1">
    <source>
        <dbReference type="ARBA" id="ARBA00004604"/>
    </source>
</evidence>
<dbReference type="InterPro" id="IPR019002">
    <property type="entry name" value="Ribosome_biogenesis_Nop16"/>
</dbReference>